<reference evidence="1 2" key="1">
    <citation type="submission" date="2017-11" db="EMBL/GenBank/DDBJ databases">
        <title>De novo assembly and phasing of dikaryotic genomes from two isolates of Puccinia coronata f. sp. avenae, the causal agent of oat crown rust.</title>
        <authorList>
            <person name="Miller M.E."/>
            <person name="Zhang Y."/>
            <person name="Omidvar V."/>
            <person name="Sperschneider J."/>
            <person name="Schwessinger B."/>
            <person name="Raley C."/>
            <person name="Palmer J.M."/>
            <person name="Garnica D."/>
            <person name="Upadhyaya N."/>
            <person name="Rathjen J."/>
            <person name="Taylor J.M."/>
            <person name="Park R.F."/>
            <person name="Dodds P.N."/>
            <person name="Hirsch C.D."/>
            <person name="Kianian S.F."/>
            <person name="Figueroa M."/>
        </authorList>
    </citation>
    <scope>NUCLEOTIDE SEQUENCE [LARGE SCALE GENOMIC DNA]</scope>
    <source>
        <strain evidence="1">12SD80</strain>
    </source>
</reference>
<evidence type="ECO:0000313" key="2">
    <source>
        <dbReference type="Proteomes" id="UP000235392"/>
    </source>
</evidence>
<name>A0A2N5T1Y5_9BASI</name>
<sequence length="228" mass="25498">MAPVWRLLAPANNEACLMIDLQGITWKKCQEDVYDHIVRGHALLKSYIKRANDREQTSWYGHIKGDEFHGGDDSKGVQIVEHLQFMDFATRAYDAYPCDIMIRVVMTEPPEAKNTTRLDVNKLHFRGFTGDNRERYHASLIIGESPATATDIERAAARTPPGHDVFVTPPCQTGHIYALRDNANGHLSIPEASQPKSPTEIEVLDGTGHVMANLTNRMLEDVSLGLYG</sequence>
<evidence type="ECO:0000313" key="1">
    <source>
        <dbReference type="EMBL" id="PLW19510.1"/>
    </source>
</evidence>
<accession>A0A2N5T1Y5</accession>
<gene>
    <name evidence="1" type="ORF">PCASD_18935</name>
</gene>
<proteinExistence type="predicted"/>
<dbReference type="Proteomes" id="UP000235392">
    <property type="component" value="Unassembled WGS sequence"/>
</dbReference>
<dbReference type="AlphaFoldDB" id="A0A2N5T1Y5"/>
<dbReference type="EMBL" id="PGCI01000713">
    <property type="protein sequence ID" value="PLW19510.1"/>
    <property type="molecule type" value="Genomic_DNA"/>
</dbReference>
<organism evidence="1 2">
    <name type="scientific">Puccinia coronata f. sp. avenae</name>
    <dbReference type="NCBI Taxonomy" id="200324"/>
    <lineage>
        <taxon>Eukaryota</taxon>
        <taxon>Fungi</taxon>
        <taxon>Dikarya</taxon>
        <taxon>Basidiomycota</taxon>
        <taxon>Pucciniomycotina</taxon>
        <taxon>Pucciniomycetes</taxon>
        <taxon>Pucciniales</taxon>
        <taxon>Pucciniaceae</taxon>
        <taxon>Puccinia</taxon>
    </lineage>
</organism>
<comment type="caution">
    <text evidence="1">The sequence shown here is derived from an EMBL/GenBank/DDBJ whole genome shotgun (WGS) entry which is preliminary data.</text>
</comment>
<protein>
    <submittedName>
        <fullName evidence="1">Uncharacterized protein</fullName>
    </submittedName>
</protein>